<dbReference type="Pfam" id="PF00126">
    <property type="entry name" value="HTH_1"/>
    <property type="match status" value="1"/>
</dbReference>
<dbReference type="Pfam" id="PF03466">
    <property type="entry name" value="LysR_substrate"/>
    <property type="match status" value="1"/>
</dbReference>
<organism evidence="6 7">
    <name type="scientific">Rugamonas aquatica</name>
    <dbReference type="NCBI Taxonomy" id="2743357"/>
    <lineage>
        <taxon>Bacteria</taxon>
        <taxon>Pseudomonadati</taxon>
        <taxon>Pseudomonadota</taxon>
        <taxon>Betaproteobacteria</taxon>
        <taxon>Burkholderiales</taxon>
        <taxon>Oxalobacteraceae</taxon>
        <taxon>Telluria group</taxon>
        <taxon>Rugamonas</taxon>
    </lineage>
</organism>
<reference evidence="6 7" key="1">
    <citation type="submission" date="2019-10" db="EMBL/GenBank/DDBJ databases">
        <title>Two novel species isolated from a subtropical stream in China.</title>
        <authorList>
            <person name="Lu H."/>
        </authorList>
    </citation>
    <scope>NUCLEOTIDE SEQUENCE [LARGE SCALE GENOMIC DNA]</scope>
    <source>
        <strain evidence="6 7">FT29W</strain>
    </source>
</reference>
<dbReference type="FunFam" id="1.10.10.10:FF:000001">
    <property type="entry name" value="LysR family transcriptional regulator"/>
    <property type="match status" value="1"/>
</dbReference>
<dbReference type="EMBL" id="WHUG01000017">
    <property type="protein sequence ID" value="MQA42022.1"/>
    <property type="molecule type" value="Genomic_DNA"/>
</dbReference>
<evidence type="ECO:0000256" key="2">
    <source>
        <dbReference type="ARBA" id="ARBA00023015"/>
    </source>
</evidence>
<dbReference type="RefSeq" id="WP_152841189.1">
    <property type="nucleotide sequence ID" value="NZ_WHUG01000017.1"/>
</dbReference>
<feature type="domain" description="HTH lysR-type" evidence="5">
    <location>
        <begin position="2"/>
        <end position="59"/>
    </location>
</feature>
<keyword evidence="4" id="KW-0804">Transcription</keyword>
<dbReference type="InterPro" id="IPR058163">
    <property type="entry name" value="LysR-type_TF_proteobact-type"/>
</dbReference>
<dbReference type="SUPFAM" id="SSF53850">
    <property type="entry name" value="Periplasmic binding protein-like II"/>
    <property type="match status" value="1"/>
</dbReference>
<dbReference type="AlphaFoldDB" id="A0A6A7NB52"/>
<dbReference type="InterPro" id="IPR036388">
    <property type="entry name" value="WH-like_DNA-bd_sf"/>
</dbReference>
<evidence type="ECO:0000313" key="7">
    <source>
        <dbReference type="Proteomes" id="UP000440498"/>
    </source>
</evidence>
<dbReference type="Gene3D" id="3.40.190.290">
    <property type="match status" value="1"/>
</dbReference>
<dbReference type="Gene3D" id="1.10.10.10">
    <property type="entry name" value="Winged helix-like DNA-binding domain superfamily/Winged helix DNA-binding domain"/>
    <property type="match status" value="1"/>
</dbReference>
<dbReference type="PANTHER" id="PTHR30537:SF31">
    <property type="entry name" value="TRANSCRIPTIONAL REGULATOR, LYSR FAMILY"/>
    <property type="match status" value="1"/>
</dbReference>
<name>A0A6A7NB52_9BURK</name>
<keyword evidence="3" id="KW-0238">DNA-binding</keyword>
<dbReference type="InterPro" id="IPR005119">
    <property type="entry name" value="LysR_subst-bd"/>
</dbReference>
<dbReference type="PROSITE" id="PS50931">
    <property type="entry name" value="HTH_LYSR"/>
    <property type="match status" value="1"/>
</dbReference>
<evidence type="ECO:0000256" key="3">
    <source>
        <dbReference type="ARBA" id="ARBA00023125"/>
    </source>
</evidence>
<evidence type="ECO:0000256" key="1">
    <source>
        <dbReference type="ARBA" id="ARBA00009437"/>
    </source>
</evidence>
<comment type="caution">
    <text evidence="6">The sequence shown here is derived from an EMBL/GenBank/DDBJ whole genome shotgun (WGS) entry which is preliminary data.</text>
</comment>
<accession>A0A6A7NB52</accession>
<gene>
    <name evidence="6" type="ORF">GEV02_28110</name>
</gene>
<dbReference type="InterPro" id="IPR036390">
    <property type="entry name" value="WH_DNA-bd_sf"/>
</dbReference>
<dbReference type="InterPro" id="IPR000847">
    <property type="entry name" value="LysR_HTH_N"/>
</dbReference>
<dbReference type="Proteomes" id="UP000440498">
    <property type="component" value="Unassembled WGS sequence"/>
</dbReference>
<evidence type="ECO:0000259" key="5">
    <source>
        <dbReference type="PROSITE" id="PS50931"/>
    </source>
</evidence>
<keyword evidence="2" id="KW-0805">Transcription regulation</keyword>
<evidence type="ECO:0000256" key="4">
    <source>
        <dbReference type="ARBA" id="ARBA00023163"/>
    </source>
</evidence>
<evidence type="ECO:0000313" key="6">
    <source>
        <dbReference type="EMBL" id="MQA42022.1"/>
    </source>
</evidence>
<sequence>MLDLNDLQYFVMVIDHGGFNPTARALGIPKSSLSRRIALLEERLGVRLIVRNTRSFKATEVGQNYYTHCRAMLSAATAAEESVAMSSNEPAGLLRLTCPIALLEECVGLMITQFMLQYPRVDVQLEASNRSVDVVAEGVDIALRVRVPPFEDSDLISRELSQRVQRLVASPDLLQRLGAPTTPEDLARFPSAHHGKVQRDYSWTLHHQSGASSTVRHRPRLAVNDMRMLRLAALRGLGIVQLPSAQVHDDLAQRQLIEVLPGWAPKTEVIYAVMPTRRGMLPATRLLVDFLAERFMLLDDPFRGPTGGAACQIGPASPQP</sequence>
<dbReference type="GO" id="GO:0003700">
    <property type="term" value="F:DNA-binding transcription factor activity"/>
    <property type="evidence" value="ECO:0007669"/>
    <property type="project" value="InterPro"/>
</dbReference>
<dbReference type="SUPFAM" id="SSF46785">
    <property type="entry name" value="Winged helix' DNA-binding domain"/>
    <property type="match status" value="1"/>
</dbReference>
<keyword evidence="7" id="KW-1185">Reference proteome</keyword>
<protein>
    <submittedName>
        <fullName evidence="6">LysR family transcriptional regulator</fullName>
    </submittedName>
</protein>
<dbReference type="PANTHER" id="PTHR30537">
    <property type="entry name" value="HTH-TYPE TRANSCRIPTIONAL REGULATOR"/>
    <property type="match status" value="1"/>
</dbReference>
<proteinExistence type="inferred from homology"/>
<comment type="similarity">
    <text evidence="1">Belongs to the LysR transcriptional regulatory family.</text>
</comment>
<dbReference type="GO" id="GO:0006351">
    <property type="term" value="P:DNA-templated transcription"/>
    <property type="evidence" value="ECO:0007669"/>
    <property type="project" value="TreeGrafter"/>
</dbReference>
<dbReference type="GO" id="GO:0043565">
    <property type="term" value="F:sequence-specific DNA binding"/>
    <property type="evidence" value="ECO:0007669"/>
    <property type="project" value="TreeGrafter"/>
</dbReference>
<dbReference type="CDD" id="cd08473">
    <property type="entry name" value="PBP2_CrgA_like_4"/>
    <property type="match status" value="1"/>
</dbReference>